<organism evidence="1 2">
    <name type="scientific">Pluteus cervinus</name>
    <dbReference type="NCBI Taxonomy" id="181527"/>
    <lineage>
        <taxon>Eukaryota</taxon>
        <taxon>Fungi</taxon>
        <taxon>Dikarya</taxon>
        <taxon>Basidiomycota</taxon>
        <taxon>Agaricomycotina</taxon>
        <taxon>Agaricomycetes</taxon>
        <taxon>Agaricomycetidae</taxon>
        <taxon>Agaricales</taxon>
        <taxon>Pluteineae</taxon>
        <taxon>Pluteaceae</taxon>
        <taxon>Pluteus</taxon>
    </lineage>
</organism>
<dbReference type="EMBL" id="ML208522">
    <property type="protein sequence ID" value="TFK63451.1"/>
    <property type="molecule type" value="Genomic_DNA"/>
</dbReference>
<evidence type="ECO:0000313" key="2">
    <source>
        <dbReference type="Proteomes" id="UP000308600"/>
    </source>
</evidence>
<reference evidence="1 2" key="1">
    <citation type="journal article" date="2019" name="Nat. Ecol. Evol.">
        <title>Megaphylogeny resolves global patterns of mushroom evolution.</title>
        <authorList>
            <person name="Varga T."/>
            <person name="Krizsan K."/>
            <person name="Foldi C."/>
            <person name="Dima B."/>
            <person name="Sanchez-Garcia M."/>
            <person name="Sanchez-Ramirez S."/>
            <person name="Szollosi G.J."/>
            <person name="Szarkandi J.G."/>
            <person name="Papp V."/>
            <person name="Albert L."/>
            <person name="Andreopoulos W."/>
            <person name="Angelini C."/>
            <person name="Antonin V."/>
            <person name="Barry K.W."/>
            <person name="Bougher N.L."/>
            <person name="Buchanan P."/>
            <person name="Buyck B."/>
            <person name="Bense V."/>
            <person name="Catcheside P."/>
            <person name="Chovatia M."/>
            <person name="Cooper J."/>
            <person name="Damon W."/>
            <person name="Desjardin D."/>
            <person name="Finy P."/>
            <person name="Geml J."/>
            <person name="Haridas S."/>
            <person name="Hughes K."/>
            <person name="Justo A."/>
            <person name="Karasinski D."/>
            <person name="Kautmanova I."/>
            <person name="Kiss B."/>
            <person name="Kocsube S."/>
            <person name="Kotiranta H."/>
            <person name="LaButti K.M."/>
            <person name="Lechner B.E."/>
            <person name="Liimatainen K."/>
            <person name="Lipzen A."/>
            <person name="Lukacs Z."/>
            <person name="Mihaltcheva S."/>
            <person name="Morgado L.N."/>
            <person name="Niskanen T."/>
            <person name="Noordeloos M.E."/>
            <person name="Ohm R.A."/>
            <person name="Ortiz-Santana B."/>
            <person name="Ovrebo C."/>
            <person name="Racz N."/>
            <person name="Riley R."/>
            <person name="Savchenko A."/>
            <person name="Shiryaev A."/>
            <person name="Soop K."/>
            <person name="Spirin V."/>
            <person name="Szebenyi C."/>
            <person name="Tomsovsky M."/>
            <person name="Tulloss R.E."/>
            <person name="Uehling J."/>
            <person name="Grigoriev I.V."/>
            <person name="Vagvolgyi C."/>
            <person name="Papp T."/>
            <person name="Martin F.M."/>
            <person name="Miettinen O."/>
            <person name="Hibbett D.S."/>
            <person name="Nagy L.G."/>
        </authorList>
    </citation>
    <scope>NUCLEOTIDE SEQUENCE [LARGE SCALE GENOMIC DNA]</scope>
    <source>
        <strain evidence="1 2">NL-1719</strain>
    </source>
</reference>
<gene>
    <name evidence="1" type="ORF">BDN72DRAFT_775890</name>
</gene>
<protein>
    <submittedName>
        <fullName evidence="1">Uncharacterized protein</fullName>
    </submittedName>
</protein>
<name>A0ACD3AD07_9AGAR</name>
<accession>A0ACD3AD07</accession>
<evidence type="ECO:0000313" key="1">
    <source>
        <dbReference type="EMBL" id="TFK63451.1"/>
    </source>
</evidence>
<feature type="non-terminal residue" evidence="1">
    <location>
        <position position="115"/>
    </location>
</feature>
<dbReference type="Proteomes" id="UP000308600">
    <property type="component" value="Unassembled WGS sequence"/>
</dbReference>
<keyword evidence="2" id="KW-1185">Reference proteome</keyword>
<sequence length="115" mass="13330">MTEQFDTSEAAFAKIDQGIVALRESIRTLHAFRNTFTPVYRLPPEVLARMFYFVQQVPKQERFSRKNLKWIVVTHVSQHWRDAAIGCPTLWSHISSAYPKLVAHELLHRSKAAPL</sequence>
<proteinExistence type="predicted"/>